<proteinExistence type="predicted"/>
<dbReference type="EMBL" id="VSRR010001411">
    <property type="protein sequence ID" value="MPC25063.1"/>
    <property type="molecule type" value="Genomic_DNA"/>
</dbReference>
<reference evidence="1 2" key="1">
    <citation type="submission" date="2019-05" db="EMBL/GenBank/DDBJ databases">
        <title>Another draft genome of Portunus trituberculatus and its Hox gene families provides insights of decapod evolution.</title>
        <authorList>
            <person name="Jeong J.-H."/>
            <person name="Song I."/>
            <person name="Kim S."/>
            <person name="Choi T."/>
            <person name="Kim D."/>
            <person name="Ryu S."/>
            <person name="Kim W."/>
        </authorList>
    </citation>
    <scope>NUCLEOTIDE SEQUENCE [LARGE SCALE GENOMIC DNA]</scope>
    <source>
        <tissue evidence="1">Muscle</tissue>
    </source>
</reference>
<comment type="caution">
    <text evidence="1">The sequence shown here is derived from an EMBL/GenBank/DDBJ whole genome shotgun (WGS) entry which is preliminary data.</text>
</comment>
<gene>
    <name evidence="1" type="ORF">E2C01_018162</name>
</gene>
<sequence length="124" mass="14040">MKFFHYEVDRIATWPRSNSSACKEPPDFGTVIMEWLETEPGRFGDEVIMECPNKHRNSEDISLTTITVGCTAEGWKTLTTCMKCELLGLCWTQSGVLSSINLLAIHHVYNSVHTHLRRVDAKLG</sequence>
<dbReference type="AlphaFoldDB" id="A0A5B7DVN5"/>
<name>A0A5B7DVN5_PORTR</name>
<accession>A0A5B7DVN5</accession>
<evidence type="ECO:0000313" key="2">
    <source>
        <dbReference type="Proteomes" id="UP000324222"/>
    </source>
</evidence>
<dbReference type="Proteomes" id="UP000324222">
    <property type="component" value="Unassembled WGS sequence"/>
</dbReference>
<organism evidence="1 2">
    <name type="scientific">Portunus trituberculatus</name>
    <name type="common">Swimming crab</name>
    <name type="synonym">Neptunus trituberculatus</name>
    <dbReference type="NCBI Taxonomy" id="210409"/>
    <lineage>
        <taxon>Eukaryota</taxon>
        <taxon>Metazoa</taxon>
        <taxon>Ecdysozoa</taxon>
        <taxon>Arthropoda</taxon>
        <taxon>Crustacea</taxon>
        <taxon>Multicrustacea</taxon>
        <taxon>Malacostraca</taxon>
        <taxon>Eumalacostraca</taxon>
        <taxon>Eucarida</taxon>
        <taxon>Decapoda</taxon>
        <taxon>Pleocyemata</taxon>
        <taxon>Brachyura</taxon>
        <taxon>Eubrachyura</taxon>
        <taxon>Portunoidea</taxon>
        <taxon>Portunidae</taxon>
        <taxon>Portuninae</taxon>
        <taxon>Portunus</taxon>
    </lineage>
</organism>
<keyword evidence="2" id="KW-1185">Reference proteome</keyword>
<protein>
    <submittedName>
        <fullName evidence="1">Uncharacterized protein</fullName>
    </submittedName>
</protein>
<dbReference type="OrthoDB" id="6377932at2759"/>
<evidence type="ECO:0000313" key="1">
    <source>
        <dbReference type="EMBL" id="MPC25063.1"/>
    </source>
</evidence>